<dbReference type="OrthoDB" id="3357985at2759"/>
<dbReference type="AlphaFoldDB" id="K5WL55"/>
<dbReference type="EMBL" id="JH930477">
    <property type="protein sequence ID" value="EKM51012.1"/>
    <property type="molecule type" value="Genomic_DNA"/>
</dbReference>
<dbReference type="InParanoid" id="K5WL55"/>
<reference evidence="2 3" key="1">
    <citation type="journal article" date="2012" name="BMC Genomics">
        <title>Comparative genomics of the white-rot fungi, Phanerochaete carnosa and P. chrysosporium, to elucidate the genetic basis of the distinct wood types they colonize.</title>
        <authorList>
            <person name="Suzuki H."/>
            <person name="MacDonald J."/>
            <person name="Syed K."/>
            <person name="Salamov A."/>
            <person name="Hori C."/>
            <person name="Aerts A."/>
            <person name="Henrissat B."/>
            <person name="Wiebenga A."/>
            <person name="vanKuyk P.A."/>
            <person name="Barry K."/>
            <person name="Lindquist E."/>
            <person name="LaButti K."/>
            <person name="Lapidus A."/>
            <person name="Lucas S."/>
            <person name="Coutinho P."/>
            <person name="Gong Y."/>
            <person name="Samejima M."/>
            <person name="Mahadevan R."/>
            <person name="Abou-Zaid M."/>
            <person name="de Vries R.P."/>
            <person name="Igarashi K."/>
            <person name="Yadav J.S."/>
            <person name="Grigoriev I.V."/>
            <person name="Master E.R."/>
        </authorList>
    </citation>
    <scope>NUCLEOTIDE SEQUENCE [LARGE SCALE GENOMIC DNA]</scope>
    <source>
        <strain evidence="2 3">HHB-10118-sp</strain>
    </source>
</reference>
<dbReference type="KEGG" id="pco:PHACADRAFT_262958"/>
<dbReference type="Pfam" id="PF00651">
    <property type="entry name" value="BTB"/>
    <property type="match status" value="1"/>
</dbReference>
<name>K5WL55_PHACS</name>
<dbReference type="HOGENOM" id="CLU_188781_0_0_1"/>
<dbReference type="InterPro" id="IPR000210">
    <property type="entry name" value="BTB/POZ_dom"/>
</dbReference>
<protein>
    <recommendedName>
        <fullName evidence="1">BTB domain-containing protein</fullName>
    </recommendedName>
</protein>
<sequence>MQAPPPPFVFDIAHADVILRSSDSKDFPMYKVDLARSSPVFETMFSLPQPDLSDSQSELESGLPIIELSETADVLQVLLRFYLPRPTPVL</sequence>
<proteinExistence type="predicted"/>
<accession>K5WL55</accession>
<feature type="non-terminal residue" evidence="2">
    <location>
        <position position="90"/>
    </location>
</feature>
<dbReference type="PROSITE" id="PS50097">
    <property type="entry name" value="BTB"/>
    <property type="match status" value="1"/>
</dbReference>
<dbReference type="RefSeq" id="XP_007400174.1">
    <property type="nucleotide sequence ID" value="XM_007400112.1"/>
</dbReference>
<gene>
    <name evidence="2" type="ORF">PHACADRAFT_262958</name>
</gene>
<dbReference type="InterPro" id="IPR011333">
    <property type="entry name" value="SKP1/BTB/POZ_sf"/>
</dbReference>
<dbReference type="STRING" id="650164.K5WL55"/>
<evidence type="ECO:0000313" key="3">
    <source>
        <dbReference type="Proteomes" id="UP000008370"/>
    </source>
</evidence>
<evidence type="ECO:0000259" key="1">
    <source>
        <dbReference type="PROSITE" id="PS50097"/>
    </source>
</evidence>
<keyword evidence="3" id="KW-1185">Reference proteome</keyword>
<dbReference type="Proteomes" id="UP000008370">
    <property type="component" value="Unassembled WGS sequence"/>
</dbReference>
<dbReference type="GeneID" id="18918427"/>
<evidence type="ECO:0000313" key="2">
    <source>
        <dbReference type="EMBL" id="EKM51012.1"/>
    </source>
</evidence>
<feature type="domain" description="BTB" evidence="1">
    <location>
        <begin position="15"/>
        <end position="90"/>
    </location>
</feature>
<dbReference type="Gene3D" id="3.30.710.10">
    <property type="entry name" value="Potassium Channel Kv1.1, Chain A"/>
    <property type="match status" value="1"/>
</dbReference>
<organism evidence="2 3">
    <name type="scientific">Phanerochaete carnosa (strain HHB-10118-sp)</name>
    <name type="common">White-rot fungus</name>
    <name type="synonym">Peniophora carnosa</name>
    <dbReference type="NCBI Taxonomy" id="650164"/>
    <lineage>
        <taxon>Eukaryota</taxon>
        <taxon>Fungi</taxon>
        <taxon>Dikarya</taxon>
        <taxon>Basidiomycota</taxon>
        <taxon>Agaricomycotina</taxon>
        <taxon>Agaricomycetes</taxon>
        <taxon>Polyporales</taxon>
        <taxon>Phanerochaetaceae</taxon>
        <taxon>Phanerochaete</taxon>
    </lineage>
</organism>